<dbReference type="InterPro" id="IPR036514">
    <property type="entry name" value="SGNH_hydro_sf"/>
</dbReference>
<reference evidence="3" key="2">
    <citation type="journal article" date="2024" name="Antonie Van Leeuwenhoek">
        <title>Roseihalotalea indica gen. nov., sp. nov., a halophilic Bacteroidetes from mesopelagic Southwest Indian Ocean with higher carbohydrate metabolic potential.</title>
        <authorList>
            <person name="Chen B."/>
            <person name="Zhang M."/>
            <person name="Lin D."/>
            <person name="Ye J."/>
            <person name="Tang K."/>
        </authorList>
    </citation>
    <scope>NUCLEOTIDE SEQUENCE</scope>
    <source>
        <strain evidence="3">TK19036</strain>
    </source>
</reference>
<accession>A0AA49GR00</accession>
<feature type="domain" description="SGNH hydrolase-type esterase" evidence="1">
    <location>
        <begin position="172"/>
        <end position="342"/>
    </location>
</feature>
<dbReference type="Pfam" id="PF14607">
    <property type="entry name" value="GxDLY"/>
    <property type="match status" value="1"/>
</dbReference>
<evidence type="ECO:0000259" key="2">
    <source>
        <dbReference type="Pfam" id="PF14607"/>
    </source>
</evidence>
<evidence type="ECO:0000259" key="1">
    <source>
        <dbReference type="Pfam" id="PF14606"/>
    </source>
</evidence>
<dbReference type="SUPFAM" id="SSF52266">
    <property type="entry name" value="SGNH hydrolase"/>
    <property type="match status" value="1"/>
</dbReference>
<dbReference type="PANTHER" id="PTHR30383:SF29">
    <property type="entry name" value="SGNH HYDROLASE-TYPE ESTERASE DOMAIN-CONTAINING PROTEIN"/>
    <property type="match status" value="1"/>
</dbReference>
<organism evidence="3">
    <name type="scientific">Roseihalotalea indica</name>
    <dbReference type="NCBI Taxonomy" id="2867963"/>
    <lineage>
        <taxon>Bacteria</taxon>
        <taxon>Pseudomonadati</taxon>
        <taxon>Bacteroidota</taxon>
        <taxon>Cytophagia</taxon>
        <taxon>Cytophagales</taxon>
        <taxon>Catalimonadaceae</taxon>
        <taxon>Roseihalotalea</taxon>
    </lineage>
</organism>
<dbReference type="EMBL" id="CP120682">
    <property type="protein sequence ID" value="WKN38878.1"/>
    <property type="molecule type" value="Genomic_DNA"/>
</dbReference>
<dbReference type="AlphaFoldDB" id="A0AA49GR00"/>
<dbReference type="InterPro" id="IPR013830">
    <property type="entry name" value="SGNH_hydro"/>
</dbReference>
<evidence type="ECO:0000313" key="3">
    <source>
        <dbReference type="EMBL" id="WKN38878.1"/>
    </source>
</evidence>
<sequence length="355" mass="39942">MNFQHNLSVVKPLTQDSILYYGRPYFLLEGSRIPDSLKENPYDRLPASYQEKVREPVWNLSKSSAGLSVRFLSNSSSISAKWTLLNNSTMNHMAETGIKGIDLYFKNQGQWQYVNTARPSDKENTALLVENMAPEMREYKMYLPLYDGVTQLEVGIDSGSVIQKPAADPKLPIIFYGTSITQGGCASRPGMAHTNIISRRLDTDVINLGFSGNGKMETPIGELMAATEARFYVIDCLPNMKPDEVSEHTVPLVELIRAKRPNTPIVLVENLVYESAYLNQELHDLVNRKNAALKEAYEQLKASGVHNIFYIGHENALGKDHEGTVDGVHFTDLGFSRFADHLLNHFEQFKLIEKI</sequence>
<gene>
    <name evidence="3" type="ORF">K4G66_09200</name>
</gene>
<dbReference type="CDD" id="cd01844">
    <property type="entry name" value="SGNH_hydrolase_like_6"/>
    <property type="match status" value="1"/>
</dbReference>
<name>A0AA49GR00_9BACT</name>
<keyword evidence="3" id="KW-0378">Hydrolase</keyword>
<protein>
    <submittedName>
        <fullName evidence="3">SGNH/GDSL hydrolase family protein</fullName>
    </submittedName>
</protein>
<dbReference type="InterPro" id="IPR051532">
    <property type="entry name" value="Ester_Hydrolysis_Enzymes"/>
</dbReference>
<proteinExistence type="predicted"/>
<dbReference type="Pfam" id="PF14606">
    <property type="entry name" value="Lipase_GDSL_3"/>
    <property type="match status" value="1"/>
</dbReference>
<dbReference type="Gene3D" id="3.40.50.1110">
    <property type="entry name" value="SGNH hydrolase"/>
    <property type="match status" value="1"/>
</dbReference>
<feature type="domain" description="SGNH hydrolase-type esterase N-terminal" evidence="2">
    <location>
        <begin position="30"/>
        <end position="161"/>
    </location>
</feature>
<reference evidence="3" key="1">
    <citation type="journal article" date="2023" name="Comput. Struct. Biotechnol. J.">
        <title>Discovery of a novel marine Bacteroidetes with a rich repertoire of carbohydrate-active enzymes.</title>
        <authorList>
            <person name="Chen B."/>
            <person name="Liu G."/>
            <person name="Chen Q."/>
            <person name="Wang H."/>
            <person name="Liu L."/>
            <person name="Tang K."/>
        </authorList>
    </citation>
    <scope>NUCLEOTIDE SEQUENCE</scope>
    <source>
        <strain evidence="3">TK19036</strain>
    </source>
</reference>
<dbReference type="Gene3D" id="2.60.120.260">
    <property type="entry name" value="Galactose-binding domain-like"/>
    <property type="match status" value="1"/>
</dbReference>
<dbReference type="InterPro" id="IPR032740">
    <property type="entry name" value="GxDLY"/>
</dbReference>
<dbReference type="PANTHER" id="PTHR30383">
    <property type="entry name" value="THIOESTERASE 1/PROTEASE 1/LYSOPHOSPHOLIPASE L1"/>
    <property type="match status" value="1"/>
</dbReference>
<dbReference type="GO" id="GO:0016788">
    <property type="term" value="F:hydrolase activity, acting on ester bonds"/>
    <property type="evidence" value="ECO:0007669"/>
    <property type="project" value="UniProtKB-ARBA"/>
</dbReference>